<comment type="caution">
    <text evidence="1">The sequence shown here is derived from an EMBL/GenBank/DDBJ whole genome shotgun (WGS) entry which is preliminary data.</text>
</comment>
<evidence type="ECO:0000313" key="2">
    <source>
        <dbReference type="Proteomes" id="UP001497382"/>
    </source>
</evidence>
<gene>
    <name evidence="1" type="ORF">LARSCL_LOCUS9499</name>
</gene>
<keyword evidence="2" id="KW-1185">Reference proteome</keyword>
<dbReference type="AlphaFoldDB" id="A0AAV2A1S2"/>
<name>A0AAV2A1S2_9ARAC</name>
<dbReference type="EMBL" id="CAXIEN010000106">
    <property type="protein sequence ID" value="CAL1277945.1"/>
    <property type="molecule type" value="Genomic_DNA"/>
</dbReference>
<evidence type="ECO:0000313" key="1">
    <source>
        <dbReference type="EMBL" id="CAL1277945.1"/>
    </source>
</evidence>
<sequence>MLFSCRELNGRFPVTTWISRKLCNGKVSVSTQMQISE</sequence>
<proteinExistence type="predicted"/>
<organism evidence="1 2">
    <name type="scientific">Larinioides sclopetarius</name>
    <dbReference type="NCBI Taxonomy" id="280406"/>
    <lineage>
        <taxon>Eukaryota</taxon>
        <taxon>Metazoa</taxon>
        <taxon>Ecdysozoa</taxon>
        <taxon>Arthropoda</taxon>
        <taxon>Chelicerata</taxon>
        <taxon>Arachnida</taxon>
        <taxon>Araneae</taxon>
        <taxon>Araneomorphae</taxon>
        <taxon>Entelegynae</taxon>
        <taxon>Araneoidea</taxon>
        <taxon>Araneidae</taxon>
        <taxon>Larinioides</taxon>
    </lineage>
</organism>
<reference evidence="1 2" key="1">
    <citation type="submission" date="2024-04" db="EMBL/GenBank/DDBJ databases">
        <authorList>
            <person name="Rising A."/>
            <person name="Reimegard J."/>
            <person name="Sonavane S."/>
            <person name="Akerstrom W."/>
            <person name="Nylinder S."/>
            <person name="Hedman E."/>
            <person name="Kallberg Y."/>
        </authorList>
    </citation>
    <scope>NUCLEOTIDE SEQUENCE [LARGE SCALE GENOMIC DNA]</scope>
</reference>
<protein>
    <submittedName>
        <fullName evidence="1">Uncharacterized protein</fullName>
    </submittedName>
</protein>
<accession>A0AAV2A1S2</accession>
<dbReference type="Proteomes" id="UP001497382">
    <property type="component" value="Unassembled WGS sequence"/>
</dbReference>